<comment type="caution">
    <text evidence="2">The sequence shown here is derived from an EMBL/GenBank/DDBJ whole genome shotgun (WGS) entry which is preliminary data.</text>
</comment>
<dbReference type="InterPro" id="IPR050415">
    <property type="entry name" value="MRET"/>
</dbReference>
<evidence type="ECO:0000313" key="2">
    <source>
        <dbReference type="EMBL" id="TXD92152.1"/>
    </source>
</evidence>
<dbReference type="SUPFAM" id="SSF63380">
    <property type="entry name" value="Riboflavin synthase domain-like"/>
    <property type="match status" value="1"/>
</dbReference>
<keyword evidence="3" id="KW-1185">Reference proteome</keyword>
<dbReference type="PROSITE" id="PS51384">
    <property type="entry name" value="FAD_FR"/>
    <property type="match status" value="1"/>
</dbReference>
<name>A0A5C6ZP68_9FLAO</name>
<evidence type="ECO:0000259" key="1">
    <source>
        <dbReference type="PROSITE" id="PS51384"/>
    </source>
</evidence>
<dbReference type="Gene3D" id="3.40.50.80">
    <property type="entry name" value="Nucleotide-binding domain of ferredoxin-NADP reductase (FNR) module"/>
    <property type="match status" value="1"/>
</dbReference>
<reference evidence="2 3" key="1">
    <citation type="submission" date="2019-08" db="EMBL/GenBank/DDBJ databases">
        <title>Genome sequence of Gillisia hiemivivida IC154 (type strain).</title>
        <authorList>
            <person name="Bowman J.P."/>
        </authorList>
    </citation>
    <scope>NUCLEOTIDE SEQUENCE [LARGE SCALE GENOMIC DNA]</scope>
    <source>
        <strain evidence="2 3">IC154</strain>
    </source>
</reference>
<organism evidence="2 3">
    <name type="scientific">Gillisia hiemivivida</name>
    <dbReference type="NCBI Taxonomy" id="291190"/>
    <lineage>
        <taxon>Bacteria</taxon>
        <taxon>Pseudomonadati</taxon>
        <taxon>Bacteroidota</taxon>
        <taxon>Flavobacteriia</taxon>
        <taxon>Flavobacteriales</taxon>
        <taxon>Flavobacteriaceae</taxon>
        <taxon>Gillisia</taxon>
    </lineage>
</organism>
<dbReference type="GO" id="GO:0016491">
    <property type="term" value="F:oxidoreductase activity"/>
    <property type="evidence" value="ECO:0007669"/>
    <property type="project" value="InterPro"/>
</dbReference>
<protein>
    <submittedName>
        <fullName evidence="2">Flavodoxin reductase</fullName>
    </submittedName>
</protein>
<dbReference type="EMBL" id="VORY01000025">
    <property type="protein sequence ID" value="TXD92152.1"/>
    <property type="molecule type" value="Genomic_DNA"/>
</dbReference>
<evidence type="ECO:0000313" key="3">
    <source>
        <dbReference type="Proteomes" id="UP000321367"/>
    </source>
</evidence>
<dbReference type="Gene3D" id="2.40.30.10">
    <property type="entry name" value="Translation factors"/>
    <property type="match status" value="1"/>
</dbReference>
<dbReference type="InterPro" id="IPR001709">
    <property type="entry name" value="Flavoprot_Pyr_Nucl_cyt_Rdtase"/>
</dbReference>
<dbReference type="Proteomes" id="UP000321367">
    <property type="component" value="Unassembled WGS sequence"/>
</dbReference>
<dbReference type="PRINTS" id="PR00371">
    <property type="entry name" value="FPNCR"/>
</dbReference>
<dbReference type="InterPro" id="IPR013112">
    <property type="entry name" value="FAD-bd_8"/>
</dbReference>
<dbReference type="AlphaFoldDB" id="A0A5C6ZP68"/>
<dbReference type="OrthoDB" id="9789468at2"/>
<dbReference type="SUPFAM" id="SSF52343">
    <property type="entry name" value="Ferredoxin reductase-like, C-terminal NADP-linked domain"/>
    <property type="match status" value="1"/>
</dbReference>
<proteinExistence type="predicted"/>
<dbReference type="Pfam" id="PF08022">
    <property type="entry name" value="FAD_binding_8"/>
    <property type="match status" value="1"/>
</dbReference>
<dbReference type="RefSeq" id="WP_146934264.1">
    <property type="nucleotide sequence ID" value="NZ_CBCSHZ010000028.1"/>
</dbReference>
<dbReference type="PANTHER" id="PTHR47354:SF5">
    <property type="entry name" value="PROTEIN RFBI"/>
    <property type="match status" value="1"/>
</dbReference>
<dbReference type="Pfam" id="PF00175">
    <property type="entry name" value="NAD_binding_1"/>
    <property type="match status" value="1"/>
</dbReference>
<dbReference type="PRINTS" id="PR00410">
    <property type="entry name" value="PHEHYDRXLASE"/>
</dbReference>
<dbReference type="InterPro" id="IPR017927">
    <property type="entry name" value="FAD-bd_FR_type"/>
</dbReference>
<dbReference type="InterPro" id="IPR039261">
    <property type="entry name" value="FNR_nucleotide-bd"/>
</dbReference>
<gene>
    <name evidence="2" type="ORF">ES724_14675</name>
</gene>
<sequence length="223" mass="25151">MEKQPVKIKSISHNTHDVLHIVTEKPNGIDFNPGQATEIFIDKEGWKNEGRPFTFICLPKEDYLEFMIKTYPSHEGVTNKLLDLKTGDKLILNDVFGAIAYQGEGTFIAGGAGVTPFISIIRHLRDTGKLGNNKLIFANKSKKDIILEKEFQEMLGENFINILSEEETEGHAHGHISEDFIKKNANSLDSNFYVCGPPPMVEAMEKQLNNLNVDKKKIVTEEY</sequence>
<dbReference type="InterPro" id="IPR017938">
    <property type="entry name" value="Riboflavin_synthase-like_b-brl"/>
</dbReference>
<dbReference type="InterPro" id="IPR001433">
    <property type="entry name" value="OxRdtase_FAD/NAD-bd"/>
</dbReference>
<feature type="domain" description="FAD-binding FR-type" evidence="1">
    <location>
        <begin position="1"/>
        <end position="102"/>
    </location>
</feature>
<accession>A0A5C6ZP68</accession>
<dbReference type="PANTHER" id="PTHR47354">
    <property type="entry name" value="NADH OXIDOREDUCTASE HCR"/>
    <property type="match status" value="1"/>
</dbReference>